<evidence type="ECO:0008006" key="4">
    <source>
        <dbReference type="Google" id="ProtNLM"/>
    </source>
</evidence>
<dbReference type="PROSITE" id="PS51257">
    <property type="entry name" value="PROKAR_LIPOPROTEIN"/>
    <property type="match status" value="1"/>
</dbReference>
<evidence type="ECO:0000256" key="1">
    <source>
        <dbReference type="SAM" id="SignalP"/>
    </source>
</evidence>
<dbReference type="AlphaFoldDB" id="A0A1I0BMH4"/>
<accession>A0A1I0BMH4</accession>
<evidence type="ECO:0000313" key="3">
    <source>
        <dbReference type="Proteomes" id="UP000182332"/>
    </source>
</evidence>
<keyword evidence="1" id="KW-0732">Signal</keyword>
<feature type="signal peptide" evidence="1">
    <location>
        <begin position="1"/>
        <end position="28"/>
    </location>
</feature>
<dbReference type="RefSeq" id="WP_074886431.1">
    <property type="nucleotide sequence ID" value="NZ_FOHW01000006.1"/>
</dbReference>
<evidence type="ECO:0000313" key="2">
    <source>
        <dbReference type="EMBL" id="SET08232.1"/>
    </source>
</evidence>
<dbReference type="EMBL" id="FOHW01000006">
    <property type="protein sequence ID" value="SET08232.1"/>
    <property type="molecule type" value="Genomic_DNA"/>
</dbReference>
<protein>
    <recommendedName>
        <fullName evidence="4">Type 1 fimbrial protein</fullName>
    </recommendedName>
</protein>
<organism evidence="2 3">
    <name type="scientific">Pseudomonas graminis</name>
    <dbReference type="NCBI Taxonomy" id="158627"/>
    <lineage>
        <taxon>Bacteria</taxon>
        <taxon>Pseudomonadati</taxon>
        <taxon>Pseudomonadota</taxon>
        <taxon>Gammaproteobacteria</taxon>
        <taxon>Pseudomonadales</taxon>
        <taxon>Pseudomonadaceae</taxon>
        <taxon>Pseudomonas</taxon>
    </lineage>
</organism>
<name>A0A1I0BMH4_9PSED</name>
<feature type="chain" id="PRO_5010263946" description="Type 1 fimbrial protein" evidence="1">
    <location>
        <begin position="29"/>
        <end position="109"/>
    </location>
</feature>
<gene>
    <name evidence="2" type="ORF">SAMN05216197_10670</name>
</gene>
<proteinExistence type="predicted"/>
<dbReference type="OrthoDB" id="6903989at2"/>
<sequence length="109" mass="10928">MKSQKAVSLFFSIAVVGACAMTAPAAWAAQGALIFHGSVVNATCDAQAFSAPSTALPVKTLQASAHVSVGLSRADDACGQMALPVQASYAELSTGGADTHAGIVTLTYQ</sequence>
<reference evidence="2 3" key="1">
    <citation type="submission" date="2016-10" db="EMBL/GenBank/DDBJ databases">
        <authorList>
            <person name="de Groot N.N."/>
        </authorList>
    </citation>
    <scope>NUCLEOTIDE SEQUENCE [LARGE SCALE GENOMIC DNA]</scope>
    <source>
        <strain evidence="2 3">DSM 11363</strain>
    </source>
</reference>
<dbReference type="Proteomes" id="UP000182332">
    <property type="component" value="Unassembled WGS sequence"/>
</dbReference>